<proteinExistence type="predicted"/>
<sequence>MRRPRKSEDYNEFAFVKKFSDSERRFKDFKGNQGVALIFPSSYKVASSSLSWSWVQQLFWEQGVFPERYFYEKWFKKFYSVESFKPLDENKILMFSLHFELNFENVLDILKKLKVPLLSKDRDVNSPVVIIGGAITFFNEEIITPIADVVVKGDLEKKVKFVSEGIRLLLKNKVEGLEYFKNIKNDLSNFDIGQKLPASHFLTPFSEFGEKRLIEIGRGCIRRCKFCVMGYNKKPVKFVRPSIIEEFVKNEKNPIGVISATITDYPWLDDLLDILEEYNIEFSVSSMRADGITERLLCLLKKSGQRTYTIAPEGISQRIRDILLKDIDVEELYSALETGRKVGFKSVKFYYIVGLGEGKDDLGEMKEFINNVKKMGYKSISLSVNPLIPKRRTPFYGRKIISEKEYNNMKKWFYENLRGIKINFESYRLSKKQYDFNVMNENDIVEFVKRRY</sequence>
<dbReference type="CDD" id="cd01335">
    <property type="entry name" value="Radical_SAM"/>
    <property type="match status" value="1"/>
</dbReference>
<dbReference type="InterPro" id="IPR058240">
    <property type="entry name" value="rSAM_sf"/>
</dbReference>
<dbReference type="Proteomes" id="UP000185490">
    <property type="component" value="Chromosome"/>
</dbReference>
<dbReference type="Pfam" id="PF04055">
    <property type="entry name" value="Radical_SAM"/>
    <property type="match status" value="1"/>
</dbReference>
<dbReference type="RefSeq" id="WP_012056439.1">
    <property type="nucleotide sequence ID" value="NZ_CP007389.1"/>
</dbReference>
<dbReference type="PROSITE" id="PS51918">
    <property type="entry name" value="RADICAL_SAM"/>
    <property type="match status" value="1"/>
</dbReference>
<dbReference type="InterPro" id="IPR006638">
    <property type="entry name" value="Elp3/MiaA/NifB-like_rSAM"/>
</dbReference>
<keyword evidence="3" id="KW-0408">Iron</keyword>
<dbReference type="Gene3D" id="3.20.20.70">
    <property type="entry name" value="Aldolase class I"/>
    <property type="match status" value="1"/>
</dbReference>
<protein>
    <submittedName>
        <fullName evidence="6">Radical SAM protein</fullName>
    </submittedName>
</protein>
<feature type="domain" description="Radical SAM core" evidence="5">
    <location>
        <begin position="206"/>
        <end position="428"/>
    </location>
</feature>
<evidence type="ECO:0000256" key="4">
    <source>
        <dbReference type="ARBA" id="ARBA00023014"/>
    </source>
</evidence>
<dbReference type="EMBL" id="CP007389">
    <property type="protein sequence ID" value="APT73275.1"/>
    <property type="molecule type" value="Genomic_DNA"/>
</dbReference>
<evidence type="ECO:0000313" key="6">
    <source>
        <dbReference type="EMBL" id="APT73275.1"/>
    </source>
</evidence>
<dbReference type="Pfam" id="PF19864">
    <property type="entry name" value="Radical_SAM_N2"/>
    <property type="match status" value="1"/>
</dbReference>
<evidence type="ECO:0000256" key="1">
    <source>
        <dbReference type="ARBA" id="ARBA00022691"/>
    </source>
</evidence>
<dbReference type="PANTHER" id="PTHR42731:SF5">
    <property type="entry name" value="RADICAL SAM DOMAIN PROTEIN"/>
    <property type="match status" value="1"/>
</dbReference>
<reference evidence="6 7" key="1">
    <citation type="submission" date="2014-02" db="EMBL/GenBank/DDBJ databases">
        <title>Diversity of Thermotogales isolates from hydrothermal vents.</title>
        <authorList>
            <person name="Haverkamp T.H.A."/>
            <person name="Lossouarn J."/>
            <person name="Geslin C."/>
            <person name="Nesbo C.L."/>
        </authorList>
    </citation>
    <scope>NUCLEOTIDE SEQUENCE [LARGE SCALE GENOMIC DNA]</scope>
    <source>
        <strain evidence="6 7">431</strain>
    </source>
</reference>
<dbReference type="SFLD" id="SFLDS00029">
    <property type="entry name" value="Radical_SAM"/>
    <property type="match status" value="1"/>
</dbReference>
<dbReference type="InterPro" id="IPR013785">
    <property type="entry name" value="Aldolase_TIM"/>
</dbReference>
<keyword evidence="1" id="KW-0949">S-adenosyl-L-methionine</keyword>
<gene>
    <name evidence="6" type="ORF">BW47_01135</name>
</gene>
<dbReference type="InterPro" id="IPR007197">
    <property type="entry name" value="rSAM"/>
</dbReference>
<keyword evidence="4" id="KW-0411">Iron-sulfur</keyword>
<dbReference type="PANTHER" id="PTHR42731">
    <property type="entry name" value="SLL1084 PROTEIN"/>
    <property type="match status" value="1"/>
</dbReference>
<organism evidence="6 7">
    <name type="scientific">Thermosipho melanesiensis</name>
    <dbReference type="NCBI Taxonomy" id="46541"/>
    <lineage>
        <taxon>Bacteria</taxon>
        <taxon>Thermotogati</taxon>
        <taxon>Thermotogota</taxon>
        <taxon>Thermotogae</taxon>
        <taxon>Thermotogales</taxon>
        <taxon>Fervidobacteriaceae</taxon>
        <taxon>Thermosipho</taxon>
    </lineage>
</organism>
<evidence type="ECO:0000259" key="5">
    <source>
        <dbReference type="PROSITE" id="PS51918"/>
    </source>
</evidence>
<dbReference type="InterPro" id="IPR045784">
    <property type="entry name" value="Radical_SAM_N2"/>
</dbReference>
<dbReference type="SFLD" id="SFLDG01082">
    <property type="entry name" value="B12-binding_domain_containing"/>
    <property type="match status" value="1"/>
</dbReference>
<dbReference type="SUPFAM" id="SSF102114">
    <property type="entry name" value="Radical SAM enzymes"/>
    <property type="match status" value="1"/>
</dbReference>
<name>A0ABN4USX1_9BACT</name>
<dbReference type="SMART" id="SM00729">
    <property type="entry name" value="Elp3"/>
    <property type="match status" value="1"/>
</dbReference>
<evidence type="ECO:0000256" key="3">
    <source>
        <dbReference type="ARBA" id="ARBA00023004"/>
    </source>
</evidence>
<keyword evidence="7" id="KW-1185">Reference proteome</keyword>
<evidence type="ECO:0000313" key="7">
    <source>
        <dbReference type="Proteomes" id="UP000185490"/>
    </source>
</evidence>
<accession>A0ABN4USX1</accession>
<keyword evidence="2" id="KW-0479">Metal-binding</keyword>
<evidence type="ECO:0000256" key="2">
    <source>
        <dbReference type="ARBA" id="ARBA00022723"/>
    </source>
</evidence>